<evidence type="ECO:0000313" key="3">
    <source>
        <dbReference type="RefSeq" id="XP_004514501.1"/>
    </source>
</evidence>
<dbReference type="RefSeq" id="XP_004514501.1">
    <property type="nucleotide sequence ID" value="XM_004514444.1"/>
</dbReference>
<dbReference type="PANTHER" id="PTHR46148:SF60">
    <property type="entry name" value="CHROMO DOMAIN-CONTAINING PROTEIN"/>
    <property type="match status" value="1"/>
</dbReference>
<dbReference type="Proteomes" id="UP000087171">
    <property type="component" value="Unplaced"/>
</dbReference>
<keyword evidence="2" id="KW-1185">Reference proteome</keyword>
<dbReference type="eggNOG" id="KOG0017">
    <property type="taxonomic scope" value="Eukaryota"/>
</dbReference>
<dbReference type="GeneID" id="101498585"/>
<dbReference type="AlphaFoldDB" id="A0A1S2Z3N9"/>
<organism evidence="2 3">
    <name type="scientific">Cicer arietinum</name>
    <name type="common">Chickpea</name>
    <name type="synonym">Garbanzo</name>
    <dbReference type="NCBI Taxonomy" id="3827"/>
    <lineage>
        <taxon>Eukaryota</taxon>
        <taxon>Viridiplantae</taxon>
        <taxon>Streptophyta</taxon>
        <taxon>Embryophyta</taxon>
        <taxon>Tracheophyta</taxon>
        <taxon>Spermatophyta</taxon>
        <taxon>Magnoliopsida</taxon>
        <taxon>eudicotyledons</taxon>
        <taxon>Gunneridae</taxon>
        <taxon>Pentapetalae</taxon>
        <taxon>rosids</taxon>
        <taxon>fabids</taxon>
        <taxon>Fabales</taxon>
        <taxon>Fabaceae</taxon>
        <taxon>Papilionoideae</taxon>
        <taxon>50 kb inversion clade</taxon>
        <taxon>NPAAA clade</taxon>
        <taxon>Hologalegina</taxon>
        <taxon>IRL clade</taxon>
        <taxon>Cicereae</taxon>
        <taxon>Cicer</taxon>
    </lineage>
</organism>
<evidence type="ECO:0000313" key="2">
    <source>
        <dbReference type="Proteomes" id="UP000087171"/>
    </source>
</evidence>
<dbReference type="Pfam" id="PF24626">
    <property type="entry name" value="SH3_Tf2-1"/>
    <property type="match status" value="1"/>
</dbReference>
<dbReference type="OrthoDB" id="1939135at2759"/>
<protein>
    <submittedName>
        <fullName evidence="3">Uncharacterized protein LOC101498585</fullName>
    </submittedName>
</protein>
<dbReference type="PaxDb" id="3827-XP_004514501.1"/>
<reference evidence="3" key="1">
    <citation type="submission" date="2025-08" db="UniProtKB">
        <authorList>
            <consortium name="RefSeq"/>
        </authorList>
    </citation>
    <scope>IDENTIFICATION</scope>
    <source>
        <tissue evidence="3">Etiolated seedlings</tissue>
    </source>
</reference>
<dbReference type="InterPro" id="IPR056924">
    <property type="entry name" value="SH3_Tf2-1"/>
</dbReference>
<feature type="domain" description="Tf2-1-like SH3-like" evidence="1">
    <location>
        <begin position="32"/>
        <end position="96"/>
    </location>
</feature>
<name>A0A1S2Z3N9_CICAR</name>
<dbReference type="KEGG" id="cam:101498585"/>
<dbReference type="PANTHER" id="PTHR46148">
    <property type="entry name" value="CHROMO DOMAIN-CONTAINING PROTEIN"/>
    <property type="match status" value="1"/>
</dbReference>
<evidence type="ECO:0000259" key="1">
    <source>
        <dbReference type="Pfam" id="PF24626"/>
    </source>
</evidence>
<proteinExistence type="predicted"/>
<gene>
    <name evidence="3" type="primary">LOC101498585</name>
</gene>
<accession>A0A1S2Z3N9</accession>
<sequence>MAPYEALYERKFQTPLRWYKDGESMIVGSEMGDHVFLRVTPTTGVHKAMKSKKLTLKFIRPHKISARIGPVAYRIAFPPILSKIHDVFHVSQLRKYLTDMSHVIKLDTIQLKDNLSFEVLPVRIDDRKIKRLRNKDVSLVKVIWNPTTGDASWELESKMREQHPELFIDVLFRG</sequence>